<dbReference type="GO" id="GO:0005739">
    <property type="term" value="C:mitochondrion"/>
    <property type="evidence" value="ECO:0007669"/>
    <property type="project" value="TreeGrafter"/>
</dbReference>
<proteinExistence type="inferred from homology"/>
<evidence type="ECO:0000313" key="4">
    <source>
        <dbReference type="WBParaSite" id="ECPE_0001833801-mRNA-1"/>
    </source>
</evidence>
<dbReference type="InterPro" id="IPR045297">
    <property type="entry name" value="Complex1_LYR_LYRM4"/>
</dbReference>
<sequence length="88" mass="10446">MRVTRVLQALSPQAKKLYEELLHESGKFQDYNFRAYFTRKVRKSFGEMETMEEPQLAKALKKNEELLAVLRRQTTLSHLYPTKKTLLE</sequence>
<accession>A0A183BGF3</accession>
<dbReference type="GO" id="GO:1990221">
    <property type="term" value="C:L-cysteine desulfurase complex"/>
    <property type="evidence" value="ECO:0007669"/>
    <property type="project" value="TreeGrafter"/>
</dbReference>
<organism evidence="4">
    <name type="scientific">Echinostoma caproni</name>
    <dbReference type="NCBI Taxonomy" id="27848"/>
    <lineage>
        <taxon>Eukaryota</taxon>
        <taxon>Metazoa</taxon>
        <taxon>Spiralia</taxon>
        <taxon>Lophotrochozoa</taxon>
        <taxon>Platyhelminthes</taxon>
        <taxon>Trematoda</taxon>
        <taxon>Digenea</taxon>
        <taxon>Plagiorchiida</taxon>
        <taxon>Echinostomata</taxon>
        <taxon>Echinostomatoidea</taxon>
        <taxon>Echinostomatidae</taxon>
        <taxon>Echinostoma</taxon>
    </lineage>
</organism>
<dbReference type="InterPro" id="IPR051522">
    <property type="entry name" value="ISC_assembly_LYR"/>
</dbReference>
<gene>
    <name evidence="2" type="ORF">ECPE_LOCUS18288</name>
</gene>
<evidence type="ECO:0000313" key="3">
    <source>
        <dbReference type="Proteomes" id="UP000272942"/>
    </source>
</evidence>
<dbReference type="PANTHER" id="PTHR13166">
    <property type="entry name" value="PROTEIN C6ORF149"/>
    <property type="match status" value="1"/>
</dbReference>
<dbReference type="Proteomes" id="UP000272942">
    <property type="component" value="Unassembled WGS sequence"/>
</dbReference>
<evidence type="ECO:0000313" key="2">
    <source>
        <dbReference type="EMBL" id="VDP96025.1"/>
    </source>
</evidence>
<dbReference type="PANTHER" id="PTHR13166:SF7">
    <property type="entry name" value="LYR MOTIF-CONTAINING PROTEIN 4"/>
    <property type="match status" value="1"/>
</dbReference>
<dbReference type="OrthoDB" id="275715at2759"/>
<dbReference type="CDD" id="cd20264">
    <property type="entry name" value="Complex1_LYR_LYRM4"/>
    <property type="match status" value="1"/>
</dbReference>
<dbReference type="GO" id="GO:0016226">
    <property type="term" value="P:iron-sulfur cluster assembly"/>
    <property type="evidence" value="ECO:0007669"/>
    <property type="project" value="InterPro"/>
</dbReference>
<dbReference type="WBParaSite" id="ECPE_0001833801-mRNA-1">
    <property type="protein sequence ID" value="ECPE_0001833801-mRNA-1"/>
    <property type="gene ID" value="ECPE_0001833801"/>
</dbReference>
<keyword evidence="3" id="KW-1185">Reference proteome</keyword>
<dbReference type="InterPro" id="IPR056326">
    <property type="entry name" value="ISD11"/>
</dbReference>
<dbReference type="Pfam" id="PF23511">
    <property type="entry name" value="Microp_apicomplexa_7"/>
    <property type="match status" value="1"/>
</dbReference>
<dbReference type="EMBL" id="UZAN01076687">
    <property type="protein sequence ID" value="VDP96025.1"/>
    <property type="molecule type" value="Genomic_DNA"/>
</dbReference>
<evidence type="ECO:0000256" key="1">
    <source>
        <dbReference type="ARBA" id="ARBA00009508"/>
    </source>
</evidence>
<name>A0A183BGF3_9TREM</name>
<protein>
    <submittedName>
        <fullName evidence="4">Complex1_LYR_dom domain-containing protein</fullName>
    </submittedName>
</protein>
<reference evidence="4" key="1">
    <citation type="submission" date="2016-06" db="UniProtKB">
        <authorList>
            <consortium name="WormBaseParasite"/>
        </authorList>
    </citation>
    <scope>IDENTIFICATION</scope>
</reference>
<reference evidence="2 3" key="2">
    <citation type="submission" date="2018-11" db="EMBL/GenBank/DDBJ databases">
        <authorList>
            <consortium name="Pathogen Informatics"/>
        </authorList>
    </citation>
    <scope>NUCLEOTIDE SEQUENCE [LARGE SCALE GENOMIC DNA]</scope>
    <source>
        <strain evidence="2 3">Egypt</strain>
    </source>
</reference>
<comment type="similarity">
    <text evidence="1">Belongs to the complex I LYR family.</text>
</comment>
<dbReference type="AlphaFoldDB" id="A0A183BGF3"/>